<keyword evidence="5" id="KW-1185">Reference proteome</keyword>
<name>A0ABX9ZDZ2_9BACL</name>
<dbReference type="PANTHER" id="PTHR30576">
    <property type="entry name" value="COLANIC BIOSYNTHESIS UDP-GLUCOSE LIPID CARRIER TRANSFERASE"/>
    <property type="match status" value="1"/>
</dbReference>
<dbReference type="Pfam" id="PF02397">
    <property type="entry name" value="Bac_transf"/>
    <property type="match status" value="1"/>
</dbReference>
<evidence type="ECO:0000313" key="5">
    <source>
        <dbReference type="Proteomes" id="UP000272481"/>
    </source>
</evidence>
<dbReference type="RefSeq" id="WP_125903844.1">
    <property type="nucleotide sequence ID" value="NZ_RWGW01000008.1"/>
</dbReference>
<feature type="domain" description="Bacterial sugar transferase" evidence="3">
    <location>
        <begin position="3"/>
        <end position="178"/>
    </location>
</feature>
<dbReference type="InterPro" id="IPR003362">
    <property type="entry name" value="Bact_transf"/>
</dbReference>
<feature type="region of interest" description="Disordered" evidence="2">
    <location>
        <begin position="188"/>
        <end position="208"/>
    </location>
</feature>
<organism evidence="4 5">
    <name type="scientific">Bhargavaea beijingensis</name>
    <dbReference type="NCBI Taxonomy" id="426756"/>
    <lineage>
        <taxon>Bacteria</taxon>
        <taxon>Bacillati</taxon>
        <taxon>Bacillota</taxon>
        <taxon>Bacilli</taxon>
        <taxon>Bacillales</taxon>
        <taxon>Caryophanaceae</taxon>
        <taxon>Bhargavaea</taxon>
    </lineage>
</organism>
<evidence type="ECO:0000259" key="3">
    <source>
        <dbReference type="Pfam" id="PF02397"/>
    </source>
</evidence>
<evidence type="ECO:0000256" key="1">
    <source>
        <dbReference type="ARBA" id="ARBA00006464"/>
    </source>
</evidence>
<proteinExistence type="inferred from homology"/>
<comment type="similarity">
    <text evidence="1">Belongs to the bacterial sugar transferase family.</text>
</comment>
<dbReference type="Proteomes" id="UP000272481">
    <property type="component" value="Unassembled WGS sequence"/>
</dbReference>
<reference evidence="4 5" key="1">
    <citation type="submission" date="2018-12" db="EMBL/GenBank/DDBJ databases">
        <title>Comparitive functional genomics of dry heat resistant strains isolated from the viking spacecraft.</title>
        <authorList>
            <person name="Seuylemezian A."/>
            <person name="Vaishampayan P."/>
        </authorList>
    </citation>
    <scope>NUCLEOTIDE SEQUENCE [LARGE SCALE GENOMIC DNA]</scope>
    <source>
        <strain evidence="4 5">M6-11</strain>
    </source>
</reference>
<comment type="caution">
    <text evidence="4">The sequence shown here is derived from an EMBL/GenBank/DDBJ whole genome shotgun (WGS) entry which is preliminary data.</text>
</comment>
<sequence length="208" mass="24037">MLKRMFDATVSLVALIGLFPIILLTALLIRVKLGSPVIFKQQRPGLMAKPFNVFKFRTMTDERDESGELLSDKVRLTSFGKFIRKLSLDELPQLWNVFRGDMSFVGPRPLLMEYLPLYNEHQARRHEVRPGITGWAQVNGRNAISWEQKFDYDVWYVDNQSFWLDIKILFMTVLKVFKSEGINQTGQATMTKFTGTPSASDRGKERIK</sequence>
<dbReference type="EMBL" id="RWGW01000008">
    <property type="protein sequence ID" value="RSK33782.1"/>
    <property type="molecule type" value="Genomic_DNA"/>
</dbReference>
<keyword evidence="4" id="KW-0808">Transferase</keyword>
<evidence type="ECO:0000313" key="4">
    <source>
        <dbReference type="EMBL" id="RSK33782.1"/>
    </source>
</evidence>
<gene>
    <name evidence="4" type="ORF">EJA12_06035</name>
</gene>
<dbReference type="PANTHER" id="PTHR30576:SF8">
    <property type="entry name" value="UNDECAPRENYL-PHOSPHATE GALACTOSE PHOSPHOTRANSFERASE"/>
    <property type="match status" value="1"/>
</dbReference>
<feature type="compositionally biased region" description="Polar residues" evidence="2">
    <location>
        <begin position="188"/>
        <end position="199"/>
    </location>
</feature>
<protein>
    <submittedName>
        <fullName evidence="4">Sugar transferase</fullName>
    </submittedName>
</protein>
<dbReference type="GO" id="GO:0016740">
    <property type="term" value="F:transferase activity"/>
    <property type="evidence" value="ECO:0007669"/>
    <property type="project" value="UniProtKB-KW"/>
</dbReference>
<evidence type="ECO:0000256" key="2">
    <source>
        <dbReference type="SAM" id="MobiDB-lite"/>
    </source>
</evidence>
<accession>A0ABX9ZDZ2</accession>